<name>A0A6J4V4Y6_9BACT</name>
<keyword evidence="4" id="KW-0547">Nucleotide-binding</keyword>
<protein>
    <recommendedName>
        <fullName evidence="3 9">DNA repair protein RecN</fullName>
    </recommendedName>
    <alternativeName>
        <fullName evidence="8 9">Recombination protein N</fullName>
    </alternativeName>
</protein>
<dbReference type="GO" id="GO:0043590">
    <property type="term" value="C:bacterial nucleoid"/>
    <property type="evidence" value="ECO:0007669"/>
    <property type="project" value="TreeGrafter"/>
</dbReference>
<evidence type="ECO:0000256" key="3">
    <source>
        <dbReference type="ARBA" id="ARBA00021315"/>
    </source>
</evidence>
<dbReference type="EMBL" id="CADCWJ010000493">
    <property type="protein sequence ID" value="CAA9568692.1"/>
    <property type="molecule type" value="Genomic_DNA"/>
</dbReference>
<dbReference type="SUPFAM" id="SSF52540">
    <property type="entry name" value="P-loop containing nucleoside triphosphate hydrolases"/>
    <property type="match status" value="1"/>
</dbReference>
<comment type="function">
    <text evidence="1 9">May be involved in recombinational repair of damaged DNA.</text>
</comment>
<dbReference type="AlphaFoldDB" id="A0A6J4V4Y6"/>
<dbReference type="InterPro" id="IPR003395">
    <property type="entry name" value="RecF/RecN/SMC_N"/>
</dbReference>
<sequence>MLQELSIVDFAIIDRAVMQFGPGMNVITGETGAGKSILLDALAAVLGSRVSTDLVRTGAKSTRVEAVFFVGDTPLNELVQALDDAGIDLDDEKVLIFAREIQSTGRSIARINGRTTTAGQLAAIGEMLVDIHGQSDHLAILRSTEQRSLLDRYARVEGDRREVARLARRLRDVRSKLESLASDSRERERRLDLLRFQAEEIETAELVAGEDVALTQERDVLLNADRLRDDAARAAMALSGDDALDVDGNAASRLRTVEKAIADLAGIDPTSSALHERATELVVLCEELGRELRDYLDRIEADPARLAEVEDRLSLIQGLKRKYGATIAEIVAFGDSARAEIEEATSGAQSLEALEADASSTEEFLVVAAATLSRKRTMCATALAREIERSIAELKMGRASVEIAVRRRADPAGIGWDVAGEPATVHFDESGVDDIEFLIAPNAGEALKPLARIASGGETARIMLALKSILSEIDSTPTLVFDEIDVGVGGRSGQVVGQKLAGLSHNHQVIVVTHLPQIAAFADTHFRISKQERRERTVSNIDGLDDDERVAELAAMLDGVPLSDGAIANAEAMILRARGGQATGMVRSG</sequence>
<organism evidence="11">
    <name type="scientific">uncultured Thermomicrobiales bacterium</name>
    <dbReference type="NCBI Taxonomy" id="1645740"/>
    <lineage>
        <taxon>Bacteria</taxon>
        <taxon>Pseudomonadati</taxon>
        <taxon>Thermomicrobiota</taxon>
        <taxon>Thermomicrobia</taxon>
        <taxon>Thermomicrobiales</taxon>
        <taxon>environmental samples</taxon>
    </lineage>
</organism>
<comment type="similarity">
    <text evidence="2 9">Belongs to the RecN family.</text>
</comment>
<dbReference type="InterPro" id="IPR027417">
    <property type="entry name" value="P-loop_NTPase"/>
</dbReference>
<evidence type="ECO:0000256" key="7">
    <source>
        <dbReference type="ARBA" id="ARBA00023204"/>
    </source>
</evidence>
<dbReference type="InterPro" id="IPR004604">
    <property type="entry name" value="DNA_recomb/repair_RecN"/>
</dbReference>
<dbReference type="GO" id="GO:0005524">
    <property type="term" value="F:ATP binding"/>
    <property type="evidence" value="ECO:0007669"/>
    <property type="project" value="UniProtKB-KW"/>
</dbReference>
<evidence type="ECO:0000256" key="4">
    <source>
        <dbReference type="ARBA" id="ARBA00022741"/>
    </source>
</evidence>
<evidence type="ECO:0000256" key="9">
    <source>
        <dbReference type="PIRNR" id="PIRNR003128"/>
    </source>
</evidence>
<dbReference type="PIRSF" id="PIRSF003128">
    <property type="entry name" value="RecN"/>
    <property type="match status" value="1"/>
</dbReference>
<evidence type="ECO:0000313" key="11">
    <source>
        <dbReference type="EMBL" id="CAA9568692.1"/>
    </source>
</evidence>
<dbReference type="Pfam" id="PF02463">
    <property type="entry name" value="SMC_N"/>
    <property type="match status" value="1"/>
</dbReference>
<proteinExistence type="inferred from homology"/>
<accession>A0A6J4V4Y6</accession>
<dbReference type="CDD" id="cd03241">
    <property type="entry name" value="ABC_RecN"/>
    <property type="match status" value="2"/>
</dbReference>
<evidence type="ECO:0000256" key="1">
    <source>
        <dbReference type="ARBA" id="ARBA00003618"/>
    </source>
</evidence>
<keyword evidence="7 9" id="KW-0234">DNA repair</keyword>
<dbReference type="Gene3D" id="3.40.50.300">
    <property type="entry name" value="P-loop containing nucleotide triphosphate hydrolases"/>
    <property type="match status" value="2"/>
</dbReference>
<evidence type="ECO:0000256" key="5">
    <source>
        <dbReference type="ARBA" id="ARBA00022763"/>
    </source>
</evidence>
<dbReference type="GO" id="GO:0009432">
    <property type="term" value="P:SOS response"/>
    <property type="evidence" value="ECO:0007669"/>
    <property type="project" value="TreeGrafter"/>
</dbReference>
<dbReference type="FunFam" id="3.40.50.300:FF:000319">
    <property type="entry name" value="DNA repair protein RecN"/>
    <property type="match status" value="1"/>
</dbReference>
<dbReference type="GO" id="GO:0006281">
    <property type="term" value="P:DNA repair"/>
    <property type="evidence" value="ECO:0007669"/>
    <property type="project" value="UniProtKB-KW"/>
</dbReference>
<dbReference type="FunFam" id="3.40.50.300:FF:000356">
    <property type="entry name" value="DNA repair protein RecN"/>
    <property type="match status" value="1"/>
</dbReference>
<evidence type="ECO:0000256" key="6">
    <source>
        <dbReference type="ARBA" id="ARBA00022840"/>
    </source>
</evidence>
<keyword evidence="6" id="KW-0067">ATP-binding</keyword>
<dbReference type="NCBIfam" id="TIGR00634">
    <property type="entry name" value="recN"/>
    <property type="match status" value="1"/>
</dbReference>
<keyword evidence="5 9" id="KW-0227">DNA damage</keyword>
<feature type="domain" description="RecF/RecN/SMC N-terminal" evidence="10">
    <location>
        <begin position="2"/>
        <end position="534"/>
    </location>
</feature>
<evidence type="ECO:0000256" key="2">
    <source>
        <dbReference type="ARBA" id="ARBA00009441"/>
    </source>
</evidence>
<evidence type="ECO:0000256" key="8">
    <source>
        <dbReference type="ARBA" id="ARBA00033408"/>
    </source>
</evidence>
<gene>
    <name evidence="11" type="ORF">AVDCRST_MAG87-2196</name>
</gene>
<evidence type="ECO:0000259" key="10">
    <source>
        <dbReference type="Pfam" id="PF02463"/>
    </source>
</evidence>
<dbReference type="PANTHER" id="PTHR11059">
    <property type="entry name" value="DNA REPAIR PROTEIN RECN"/>
    <property type="match status" value="1"/>
</dbReference>
<dbReference type="PANTHER" id="PTHR11059:SF0">
    <property type="entry name" value="DNA REPAIR PROTEIN RECN"/>
    <property type="match status" value="1"/>
</dbReference>
<dbReference type="GO" id="GO:0006310">
    <property type="term" value="P:DNA recombination"/>
    <property type="evidence" value="ECO:0007669"/>
    <property type="project" value="InterPro"/>
</dbReference>
<reference evidence="11" key="1">
    <citation type="submission" date="2020-02" db="EMBL/GenBank/DDBJ databases">
        <authorList>
            <person name="Meier V. D."/>
        </authorList>
    </citation>
    <scope>NUCLEOTIDE SEQUENCE</scope>
    <source>
        <strain evidence="11">AVDCRST_MAG87</strain>
    </source>
</reference>